<dbReference type="AlphaFoldDB" id="A0A2J6QT69"/>
<feature type="region of interest" description="Disordered" evidence="1">
    <location>
        <begin position="613"/>
        <end position="681"/>
    </location>
</feature>
<feature type="chain" id="PRO_5014440832" evidence="2">
    <location>
        <begin position="24"/>
        <end position="700"/>
    </location>
</feature>
<evidence type="ECO:0000313" key="3">
    <source>
        <dbReference type="EMBL" id="PMD29462.1"/>
    </source>
</evidence>
<evidence type="ECO:0000256" key="1">
    <source>
        <dbReference type="SAM" id="MobiDB-lite"/>
    </source>
</evidence>
<evidence type="ECO:0000313" key="4">
    <source>
        <dbReference type="Proteomes" id="UP000235786"/>
    </source>
</evidence>
<accession>A0A2J6QT69</accession>
<proteinExistence type="predicted"/>
<gene>
    <name evidence="3" type="ORF">L207DRAFT_238908</name>
</gene>
<protein>
    <submittedName>
        <fullName evidence="3">Uncharacterized protein</fullName>
    </submittedName>
</protein>
<reference evidence="3 4" key="1">
    <citation type="submission" date="2016-04" db="EMBL/GenBank/DDBJ databases">
        <title>A degradative enzymes factory behind the ericoid mycorrhizal symbiosis.</title>
        <authorList>
            <consortium name="DOE Joint Genome Institute"/>
            <person name="Martino E."/>
            <person name="Morin E."/>
            <person name="Grelet G."/>
            <person name="Kuo A."/>
            <person name="Kohler A."/>
            <person name="Daghino S."/>
            <person name="Barry K."/>
            <person name="Choi C."/>
            <person name="Cichocki N."/>
            <person name="Clum A."/>
            <person name="Copeland A."/>
            <person name="Hainaut M."/>
            <person name="Haridas S."/>
            <person name="Labutti K."/>
            <person name="Lindquist E."/>
            <person name="Lipzen A."/>
            <person name="Khouja H.-R."/>
            <person name="Murat C."/>
            <person name="Ohm R."/>
            <person name="Olson A."/>
            <person name="Spatafora J."/>
            <person name="Veneault-Fourrey C."/>
            <person name="Henrissat B."/>
            <person name="Grigoriev I."/>
            <person name="Martin F."/>
            <person name="Perotto S."/>
        </authorList>
    </citation>
    <scope>NUCLEOTIDE SEQUENCE [LARGE SCALE GENOMIC DNA]</scope>
    <source>
        <strain evidence="3 4">F</strain>
    </source>
</reference>
<evidence type="ECO:0000256" key="2">
    <source>
        <dbReference type="SAM" id="SignalP"/>
    </source>
</evidence>
<dbReference type="STRING" id="1149755.A0A2J6QT69"/>
<dbReference type="EMBL" id="KZ613974">
    <property type="protein sequence ID" value="PMD29462.1"/>
    <property type="molecule type" value="Genomic_DNA"/>
</dbReference>
<keyword evidence="2" id="KW-0732">Signal</keyword>
<feature type="compositionally biased region" description="Gly residues" evidence="1">
    <location>
        <begin position="660"/>
        <end position="669"/>
    </location>
</feature>
<sequence>MELFYSLKRIWLALVYLAFAAEAQQKPLLDHDSTSLSTSQWNFNFSSSAPHYFASAYGLLQQWSNTFFPNGHSIVPCEIPPLTKLYHGRKDAEVPPSPEWFAFDVGMAYGIMGGDRNSHMLTYQTTRKTKCIYFDGESATLFGSGQLDTQMLQIWGNLSGPARPDDGWRGLWEEYARAIGLCDWLQDKELGGSGWGFEGIVRMNAGFEMIWCNFSSPSIRLVSHLNVTAPLLPAEDEEEVSAKGDDYYPTSYFPLPPSPTRSDKATDPSNPPQPPVMGREQWAREPFFPTQAWNWGASALAHYGSSANGPGLGESRVKITSCGFLSYYAPEFLSQAIPRAADEQKSLNLSKDGLWTGPGSDGTRQDALEALKRRRRLHTLEYVTTADAAIMHSNSERVLKDLLSPAPANCSGIDWSTITNDIVQTYAAPLLAFSKALQQYPHGGNRTEVEIWMTDIRDQTHTFLVSFLEYPDVDSPGDDIWARESTLFKDTYSLCRFQYTRLLDPKEGILLGPEEQLLKWAVEETLGGICSVLVDVGLSTEGIWEANFNLPPSKKHAPSKIPGLKKEVKRWTEGVEELMSWLGWAGEWVGCDVHCEWDEKCYIPMWPIIPFGRGRPGRGKRPGGGGPGHGGPGDGRPPGGPPNGTFPGPPGNGTFPGPPGNGTGRGPGRGFNPWGPSEAGLWKPKCVKKNYILEGDPDED</sequence>
<dbReference type="PANTHER" id="PTHR35204:SF1">
    <property type="entry name" value="ENTEROTOXIN"/>
    <property type="match status" value="1"/>
</dbReference>
<dbReference type="PANTHER" id="PTHR35204">
    <property type="entry name" value="YALI0A21131P"/>
    <property type="match status" value="1"/>
</dbReference>
<feature type="signal peptide" evidence="2">
    <location>
        <begin position="1"/>
        <end position="23"/>
    </location>
</feature>
<dbReference type="Proteomes" id="UP000235786">
    <property type="component" value="Unassembled WGS sequence"/>
</dbReference>
<organism evidence="3 4">
    <name type="scientific">Hyaloscypha variabilis (strain UAMH 11265 / GT02V1 / F)</name>
    <name type="common">Meliniomyces variabilis</name>
    <dbReference type="NCBI Taxonomy" id="1149755"/>
    <lineage>
        <taxon>Eukaryota</taxon>
        <taxon>Fungi</taxon>
        <taxon>Dikarya</taxon>
        <taxon>Ascomycota</taxon>
        <taxon>Pezizomycotina</taxon>
        <taxon>Leotiomycetes</taxon>
        <taxon>Helotiales</taxon>
        <taxon>Hyaloscyphaceae</taxon>
        <taxon>Hyaloscypha</taxon>
        <taxon>Hyaloscypha variabilis</taxon>
    </lineage>
</organism>
<feature type="region of interest" description="Disordered" evidence="1">
    <location>
        <begin position="258"/>
        <end position="279"/>
    </location>
</feature>
<feature type="compositionally biased region" description="Gly residues" evidence="1">
    <location>
        <begin position="622"/>
        <end position="637"/>
    </location>
</feature>
<dbReference type="InterPro" id="IPR038921">
    <property type="entry name" value="YOR389W-like"/>
</dbReference>
<keyword evidence="4" id="KW-1185">Reference proteome</keyword>
<name>A0A2J6QT69_HYAVF</name>
<dbReference type="OrthoDB" id="10261782at2759"/>